<reference evidence="2 3" key="1">
    <citation type="submission" date="2017-03" db="EMBL/GenBank/DDBJ databases">
        <title>Genome analysis of Rhizobial strains effectives or ineffectives for nitrogen fixation isolated from bean seeds.</title>
        <authorList>
            <person name="Peralta H."/>
            <person name="Aguilar-Vera A."/>
            <person name="Mora Y."/>
            <person name="Vargas-Lagunas C."/>
            <person name="Girard L."/>
            <person name="Mora J."/>
        </authorList>
    </citation>
    <scope>NUCLEOTIDE SEQUENCE [LARGE SCALE GENOMIC DNA]</scope>
    <source>
        <strain evidence="2 3">CCGM5</strain>
    </source>
</reference>
<dbReference type="Gene3D" id="2.40.33.20">
    <property type="entry name" value="PK beta-barrel domain-like"/>
    <property type="match status" value="1"/>
</dbReference>
<dbReference type="Pfam" id="PF03473">
    <property type="entry name" value="MOSC"/>
    <property type="match status" value="1"/>
</dbReference>
<organism evidence="2 3">
    <name type="scientific">Rhizobium leguminosarum bv. trifolii</name>
    <dbReference type="NCBI Taxonomy" id="386"/>
    <lineage>
        <taxon>Bacteria</taxon>
        <taxon>Pseudomonadati</taxon>
        <taxon>Pseudomonadota</taxon>
        <taxon>Alphaproteobacteria</taxon>
        <taxon>Hyphomicrobiales</taxon>
        <taxon>Rhizobiaceae</taxon>
        <taxon>Rhizobium/Agrobacterium group</taxon>
        <taxon>Rhizobium</taxon>
    </lineage>
</organism>
<name>A0A3E1B0A7_RHILT</name>
<dbReference type="SUPFAM" id="SSF50800">
    <property type="entry name" value="PK beta-barrel domain-like"/>
    <property type="match status" value="1"/>
</dbReference>
<gene>
    <name evidence="2" type="ORF">B5K10_29330</name>
</gene>
<dbReference type="EMBL" id="NAOO01000044">
    <property type="protein sequence ID" value="RFB83122.1"/>
    <property type="molecule type" value="Genomic_DNA"/>
</dbReference>
<comment type="caution">
    <text evidence="2">The sequence shown here is derived from an EMBL/GenBank/DDBJ whole genome shotgun (WGS) entry which is preliminary data.</text>
</comment>
<dbReference type="AlphaFoldDB" id="A0A3E1B0A7"/>
<dbReference type="InterPro" id="IPR005303">
    <property type="entry name" value="MOCOS_middle"/>
</dbReference>
<feature type="domain" description="MOSC" evidence="1">
    <location>
        <begin position="89"/>
        <end position="240"/>
    </location>
</feature>
<dbReference type="GO" id="GO:0030170">
    <property type="term" value="F:pyridoxal phosphate binding"/>
    <property type="evidence" value="ECO:0007669"/>
    <property type="project" value="InterPro"/>
</dbReference>
<dbReference type="PROSITE" id="PS51340">
    <property type="entry name" value="MOSC"/>
    <property type="match status" value="1"/>
</dbReference>
<dbReference type="GO" id="GO:0030151">
    <property type="term" value="F:molybdenum ion binding"/>
    <property type="evidence" value="ECO:0007669"/>
    <property type="project" value="InterPro"/>
</dbReference>
<dbReference type="InterPro" id="IPR011037">
    <property type="entry name" value="Pyrv_Knase-like_insert_dom_sf"/>
</dbReference>
<sequence>MNSGAIGIIEEIWRYPVSSVGGESLSSARLGANGVLGDRIWCLVDPETNKPASPETDERWRAALFLRSRLGDTVPEVGFPDGEWFTVTDERLSPRLERHFSFPVEARPYGNGDPTRVNNRYQLSPVHLVTTASLDRLSSFGLEGGISIRRFRPTILLRTDCAPGFVESSWIGRDIRVGSVMMRATEETKRCGMTMIAQPGMAEDPEILRAIVRQNRRNLGIYCEVTEPSIIAVGDQVTLA</sequence>
<evidence type="ECO:0000259" key="1">
    <source>
        <dbReference type="PROSITE" id="PS51340"/>
    </source>
</evidence>
<evidence type="ECO:0000313" key="3">
    <source>
        <dbReference type="Proteomes" id="UP000256748"/>
    </source>
</evidence>
<proteinExistence type="predicted"/>
<protein>
    <submittedName>
        <fullName evidence="2">MOSC domain-containing protein</fullName>
    </submittedName>
</protein>
<dbReference type="Proteomes" id="UP000256748">
    <property type="component" value="Unassembled WGS sequence"/>
</dbReference>
<dbReference type="RefSeq" id="WP_116276070.1">
    <property type="nucleotide sequence ID" value="NZ_KZ859530.1"/>
</dbReference>
<dbReference type="Pfam" id="PF03476">
    <property type="entry name" value="MOSC_N"/>
    <property type="match status" value="1"/>
</dbReference>
<accession>A0A3E1B0A7</accession>
<dbReference type="GO" id="GO:0003824">
    <property type="term" value="F:catalytic activity"/>
    <property type="evidence" value="ECO:0007669"/>
    <property type="project" value="InterPro"/>
</dbReference>
<dbReference type="InterPro" id="IPR005302">
    <property type="entry name" value="MoCF_Sase_C"/>
</dbReference>
<evidence type="ECO:0000313" key="2">
    <source>
        <dbReference type="EMBL" id="RFB83122.1"/>
    </source>
</evidence>